<evidence type="ECO:0000256" key="2">
    <source>
        <dbReference type="SAM" id="Phobius"/>
    </source>
</evidence>
<dbReference type="AlphaFoldDB" id="F6BAB7"/>
<protein>
    <submittedName>
        <fullName evidence="3">Uncharacterized protein</fullName>
    </submittedName>
</protein>
<dbReference type="GeneID" id="10643086"/>
<organism evidence="4">
    <name type="scientific">Methanotorris igneus (strain DSM 5666 / JCM 11834 / Kol 5)</name>
    <dbReference type="NCBI Taxonomy" id="880724"/>
    <lineage>
        <taxon>Archaea</taxon>
        <taxon>Methanobacteriati</taxon>
        <taxon>Methanobacteriota</taxon>
        <taxon>Methanomada group</taxon>
        <taxon>Methanococci</taxon>
        <taxon>Methanococcales</taxon>
        <taxon>Methanocaldococcaceae</taxon>
        <taxon>Methanotorris</taxon>
    </lineage>
</organism>
<keyword evidence="1" id="KW-0175">Coiled coil</keyword>
<evidence type="ECO:0000313" key="4">
    <source>
        <dbReference type="Proteomes" id="UP000009227"/>
    </source>
</evidence>
<keyword evidence="2" id="KW-0472">Membrane</keyword>
<sequence>MSSATSVDELLVRIQKLEKEVEKLKEKNDAESKEIAISIAREEVKHQSSIIKNEVRDELRKELATKEDILLVEGKLSGEIKTMEERLEIKMALLEKKIGLTNQKMDYWVKILIILIIISPFIPEVLKNIGLLLR</sequence>
<accession>F6BAB7</accession>
<dbReference type="Proteomes" id="UP000009227">
    <property type="component" value="Chromosome"/>
</dbReference>
<dbReference type="HOGENOM" id="CLU_1891439_0_0_2"/>
<gene>
    <name evidence="3" type="ordered locus">Metig_0251</name>
</gene>
<dbReference type="EMBL" id="CP002737">
    <property type="protein sequence ID" value="AEF95807.1"/>
    <property type="molecule type" value="Genomic_DNA"/>
</dbReference>
<dbReference type="STRING" id="880724.Metig_0251"/>
<evidence type="ECO:0000313" key="3">
    <source>
        <dbReference type="EMBL" id="AEF95807.1"/>
    </source>
</evidence>
<keyword evidence="2" id="KW-0812">Transmembrane</keyword>
<name>F6BAB7_METIK</name>
<evidence type="ECO:0000256" key="1">
    <source>
        <dbReference type="SAM" id="Coils"/>
    </source>
</evidence>
<keyword evidence="2" id="KW-1133">Transmembrane helix</keyword>
<keyword evidence="4" id="KW-1185">Reference proteome</keyword>
<feature type="coiled-coil region" evidence="1">
    <location>
        <begin position="7"/>
        <end position="34"/>
    </location>
</feature>
<dbReference type="RefSeq" id="WP_013798416.1">
    <property type="nucleotide sequence ID" value="NC_015562.1"/>
</dbReference>
<dbReference type="OrthoDB" id="384929at2157"/>
<reference evidence="3 4" key="1">
    <citation type="submission" date="2011-05" db="EMBL/GenBank/DDBJ databases">
        <title>Complete sequence of Methanotorris igneus Kol 5.</title>
        <authorList>
            <consortium name="US DOE Joint Genome Institute"/>
            <person name="Lucas S."/>
            <person name="Han J."/>
            <person name="Lapidus A."/>
            <person name="Cheng J.-F."/>
            <person name="Goodwin L."/>
            <person name="Pitluck S."/>
            <person name="Peters L."/>
            <person name="Mikhailova N."/>
            <person name="Chertkov O."/>
            <person name="Han C."/>
            <person name="Tapia R."/>
            <person name="Land M."/>
            <person name="Hauser L."/>
            <person name="Kyrpides N."/>
            <person name="Ivanova N."/>
            <person name="Pagani I."/>
            <person name="Sieprawska-Lupa M."/>
            <person name="Whitman W."/>
            <person name="Woyke T."/>
        </authorList>
    </citation>
    <scope>NUCLEOTIDE SEQUENCE [LARGE SCALE GENOMIC DNA]</scope>
    <source>
        <strain evidence="4">DSM 5666 / JCM 11834 / Kol 5</strain>
    </source>
</reference>
<feature type="transmembrane region" description="Helical" evidence="2">
    <location>
        <begin position="107"/>
        <end position="126"/>
    </location>
</feature>
<proteinExistence type="predicted"/>
<dbReference type="KEGG" id="mig:Metig_0251"/>